<organism evidence="1">
    <name type="scientific">marine sediment metagenome</name>
    <dbReference type="NCBI Taxonomy" id="412755"/>
    <lineage>
        <taxon>unclassified sequences</taxon>
        <taxon>metagenomes</taxon>
        <taxon>ecological metagenomes</taxon>
    </lineage>
</organism>
<protein>
    <submittedName>
        <fullName evidence="1">Uncharacterized protein</fullName>
    </submittedName>
</protein>
<dbReference type="EMBL" id="BARS01024834">
    <property type="protein sequence ID" value="GAG12291.1"/>
    <property type="molecule type" value="Genomic_DNA"/>
</dbReference>
<sequence length="54" mass="6122">RCYAPDELRRLLESTGLALTDVRPGGAYDHDAGIYRKQVPLEEAMQYIATLERV</sequence>
<comment type="caution">
    <text evidence="1">The sequence shown here is derived from an EMBL/GenBank/DDBJ whole genome shotgun (WGS) entry which is preliminary data.</text>
</comment>
<dbReference type="AlphaFoldDB" id="X0WHW5"/>
<reference evidence="1" key="1">
    <citation type="journal article" date="2014" name="Front. Microbiol.">
        <title>High frequency of phylogenetically diverse reductive dehalogenase-homologous genes in deep subseafloor sedimentary metagenomes.</title>
        <authorList>
            <person name="Kawai M."/>
            <person name="Futagami T."/>
            <person name="Toyoda A."/>
            <person name="Takaki Y."/>
            <person name="Nishi S."/>
            <person name="Hori S."/>
            <person name="Arai W."/>
            <person name="Tsubouchi T."/>
            <person name="Morono Y."/>
            <person name="Uchiyama I."/>
            <person name="Ito T."/>
            <person name="Fujiyama A."/>
            <person name="Inagaki F."/>
            <person name="Takami H."/>
        </authorList>
    </citation>
    <scope>NUCLEOTIDE SEQUENCE</scope>
    <source>
        <strain evidence="1">Expedition CK06-06</strain>
    </source>
</reference>
<accession>X0WHW5</accession>
<proteinExistence type="predicted"/>
<feature type="non-terminal residue" evidence="1">
    <location>
        <position position="1"/>
    </location>
</feature>
<name>X0WHW5_9ZZZZ</name>
<evidence type="ECO:0000313" key="1">
    <source>
        <dbReference type="EMBL" id="GAG12291.1"/>
    </source>
</evidence>
<gene>
    <name evidence="1" type="ORF">S01H1_39362</name>
</gene>